<dbReference type="Pfam" id="PF00497">
    <property type="entry name" value="SBP_bac_3"/>
    <property type="match status" value="1"/>
</dbReference>
<evidence type="ECO:0000259" key="4">
    <source>
        <dbReference type="Pfam" id="PF00497"/>
    </source>
</evidence>
<name>A0A1G7PJD0_9GAMM</name>
<protein>
    <submittedName>
        <fullName evidence="5">ABC transporter substrate-binding protein</fullName>
    </submittedName>
    <submittedName>
        <fullName evidence="6">Polar amino acid transport system substrate-binding protein</fullName>
    </submittedName>
</protein>
<dbReference type="SUPFAM" id="SSF53850">
    <property type="entry name" value="Periplasmic binding protein-like II"/>
    <property type="match status" value="1"/>
</dbReference>
<organism evidence="6 7">
    <name type="scientific">Ectopseudomonas alcaliphila</name>
    <dbReference type="NCBI Taxonomy" id="101564"/>
    <lineage>
        <taxon>Bacteria</taxon>
        <taxon>Pseudomonadati</taxon>
        <taxon>Pseudomonadota</taxon>
        <taxon>Gammaproteobacteria</taxon>
        <taxon>Pseudomonadales</taxon>
        <taxon>Pseudomonadaceae</taxon>
        <taxon>Ectopseudomonas</taxon>
    </lineage>
</organism>
<dbReference type="Proteomes" id="UP001278050">
    <property type="component" value="Unassembled WGS sequence"/>
</dbReference>
<dbReference type="OrthoDB" id="5296159at2"/>
<keyword evidence="8" id="KW-1185">Reference proteome</keyword>
<keyword evidence="2 3" id="KW-0732">Signal</keyword>
<evidence type="ECO:0000313" key="7">
    <source>
        <dbReference type="Proteomes" id="UP000182413"/>
    </source>
</evidence>
<evidence type="ECO:0000313" key="5">
    <source>
        <dbReference type="EMBL" id="MDX5994369.1"/>
    </source>
</evidence>
<evidence type="ECO:0000256" key="3">
    <source>
        <dbReference type="SAM" id="SignalP"/>
    </source>
</evidence>
<proteinExistence type="inferred from homology"/>
<sequence>MRHGLLIVLLSLLCSGPVGAVEAPLLRISAGEWPPYLSARLEHQGPVAHLIRDLLAEEGYRVEFTFLPWPRAYAEAAAGRYDATAVWMHKAEREADFLFSAPLLNEQFVFFHLKTQPFDWRHFDDLSGMTLGGGLEYSYGPAFDAFLAKEKVRIERVSSDRQNFEKLLKERVVLYPQELNVGYAALRNQFSREDAERITHHPKPLLINLSYLMLPRRLAQSETLRERFDARLQQFRQDGRYQQYFDALQAGHYQAVPEDAAPSPENILVPGFPPARE</sequence>
<evidence type="ECO:0000256" key="1">
    <source>
        <dbReference type="ARBA" id="ARBA00010333"/>
    </source>
</evidence>
<accession>A0A1G7PJD0</accession>
<feature type="domain" description="Solute-binding protein family 3/N-terminal" evidence="4">
    <location>
        <begin position="32"/>
        <end position="245"/>
    </location>
</feature>
<dbReference type="EMBL" id="JAWXXP010000001">
    <property type="protein sequence ID" value="MDX5994369.1"/>
    <property type="molecule type" value="Genomic_DNA"/>
</dbReference>
<reference evidence="5 8" key="2">
    <citation type="submission" date="2023-11" db="EMBL/GenBank/DDBJ databases">
        <title>MicrobeMod: A computational toolkit for identifying prokaryotic methylation and restriction-modification with nanopore sequencing.</title>
        <authorList>
            <person name="Crits-Christoph A."/>
            <person name="Kang S.C."/>
            <person name="Lee H."/>
            <person name="Ostrov N."/>
        </authorList>
    </citation>
    <scope>NUCLEOTIDE SEQUENCE [LARGE SCALE GENOMIC DNA]</scope>
    <source>
        <strain evidence="5 8">ATCC BAA-571</strain>
    </source>
</reference>
<dbReference type="PANTHER" id="PTHR35936">
    <property type="entry name" value="MEMBRANE-BOUND LYTIC MUREIN TRANSGLYCOSYLASE F"/>
    <property type="match status" value="1"/>
</dbReference>
<dbReference type="InterPro" id="IPR001638">
    <property type="entry name" value="Solute-binding_3/MltF_N"/>
</dbReference>
<comment type="similarity">
    <text evidence="1">Belongs to the bacterial solute-binding protein 3 family.</text>
</comment>
<dbReference type="PANTHER" id="PTHR35936:SF25">
    <property type="entry name" value="ABC TRANSPORTER SUBSTRATE-BINDING PROTEIN"/>
    <property type="match status" value="1"/>
</dbReference>
<feature type="chain" id="PRO_5010288779" evidence="3">
    <location>
        <begin position="21"/>
        <end position="277"/>
    </location>
</feature>
<evidence type="ECO:0000313" key="8">
    <source>
        <dbReference type="Proteomes" id="UP001278050"/>
    </source>
</evidence>
<dbReference type="AlphaFoldDB" id="A0A1G7PJD0"/>
<reference evidence="6 7" key="1">
    <citation type="submission" date="2016-10" db="EMBL/GenBank/DDBJ databases">
        <authorList>
            <person name="de Groot N.N."/>
        </authorList>
    </citation>
    <scope>NUCLEOTIDE SEQUENCE [LARGE SCALE GENOMIC DNA]</scope>
    <source>
        <strain evidence="6 7">JCM 10630</strain>
    </source>
</reference>
<dbReference type="RefSeq" id="WP_074682406.1">
    <property type="nucleotide sequence ID" value="NZ_CBCSET010000002.1"/>
</dbReference>
<feature type="signal peptide" evidence="3">
    <location>
        <begin position="1"/>
        <end position="20"/>
    </location>
</feature>
<evidence type="ECO:0000313" key="6">
    <source>
        <dbReference type="EMBL" id="SDF86406.1"/>
    </source>
</evidence>
<dbReference type="Gene3D" id="3.40.190.10">
    <property type="entry name" value="Periplasmic binding protein-like II"/>
    <property type="match status" value="2"/>
</dbReference>
<evidence type="ECO:0000256" key="2">
    <source>
        <dbReference type="ARBA" id="ARBA00022729"/>
    </source>
</evidence>
<gene>
    <name evidence="6" type="ORF">SAMN05216575_11288</name>
    <name evidence="5" type="ORF">SIM71_20105</name>
</gene>
<dbReference type="EMBL" id="FNAE01000012">
    <property type="protein sequence ID" value="SDF86406.1"/>
    <property type="molecule type" value="Genomic_DNA"/>
</dbReference>
<dbReference type="Proteomes" id="UP000182413">
    <property type="component" value="Unassembled WGS sequence"/>
</dbReference>